<dbReference type="AlphaFoldDB" id="A0A2S1SFR7"/>
<evidence type="ECO:0000259" key="1">
    <source>
        <dbReference type="Pfam" id="PF07484"/>
    </source>
</evidence>
<dbReference type="EMBL" id="CP029187">
    <property type="protein sequence ID" value="AWI25253.1"/>
    <property type="molecule type" value="Genomic_DNA"/>
</dbReference>
<dbReference type="InterPro" id="IPR037053">
    <property type="entry name" value="Phage_tail_collar_dom_sf"/>
</dbReference>
<dbReference type="RefSeq" id="WP_108903047.1">
    <property type="nucleotide sequence ID" value="NZ_CP029187.1"/>
</dbReference>
<dbReference type="Gene3D" id="3.90.1340.10">
    <property type="entry name" value="Phage tail collar domain"/>
    <property type="match status" value="1"/>
</dbReference>
<dbReference type="SUPFAM" id="SSF88874">
    <property type="entry name" value="Receptor-binding domain of short tail fibre protein gp12"/>
    <property type="match status" value="1"/>
</dbReference>
<gene>
    <name evidence="2" type="ORF">HYN49_04725</name>
</gene>
<sequence>MIDEIIGTVVLFPYGPDTIIPENYILCDGSQVSVLRYGPLFSVIGTAFGGNGTTTFGIPNLNYTIPIGAGPGETGIEIPFGKTDGEDAFSLRETNLATHTHPGSGEAFIGGTEKDNADYESPMDAFLRTTPGNETYAASADKLMGVSKSVEILSTSSGEGKKINNMQPTIGMAYYICHRGKRPVHS</sequence>
<dbReference type="OrthoDB" id="9810174at2"/>
<name>A0A2S1SFR7_9FLAO</name>
<dbReference type="KEGG" id="fpal:HYN49_04725"/>
<feature type="domain" description="Phage tail collar" evidence="1">
    <location>
        <begin position="7"/>
        <end position="62"/>
    </location>
</feature>
<organism evidence="2 3">
    <name type="scientific">Flavobacterium pallidum</name>
    <dbReference type="NCBI Taxonomy" id="2172098"/>
    <lineage>
        <taxon>Bacteria</taxon>
        <taxon>Pseudomonadati</taxon>
        <taxon>Bacteroidota</taxon>
        <taxon>Flavobacteriia</taxon>
        <taxon>Flavobacteriales</taxon>
        <taxon>Flavobacteriaceae</taxon>
        <taxon>Flavobacterium</taxon>
    </lineage>
</organism>
<dbReference type="InterPro" id="IPR011083">
    <property type="entry name" value="Phage_tail_collar_dom"/>
</dbReference>
<reference evidence="2 3" key="1">
    <citation type="submission" date="2018-05" db="EMBL/GenBank/DDBJ databases">
        <title>Genome sequencing of Flavobacterium sp. HYN0049.</title>
        <authorList>
            <person name="Yi H."/>
            <person name="Baek C."/>
        </authorList>
    </citation>
    <scope>NUCLEOTIDE SEQUENCE [LARGE SCALE GENOMIC DNA]</scope>
    <source>
        <strain evidence="2 3">HYN0049</strain>
    </source>
</reference>
<dbReference type="Pfam" id="PF07484">
    <property type="entry name" value="Collar"/>
    <property type="match status" value="1"/>
</dbReference>
<dbReference type="Proteomes" id="UP000244937">
    <property type="component" value="Chromosome"/>
</dbReference>
<evidence type="ECO:0000313" key="2">
    <source>
        <dbReference type="EMBL" id="AWI25253.1"/>
    </source>
</evidence>
<accession>A0A2S1SFR7</accession>
<proteinExistence type="predicted"/>
<evidence type="ECO:0000313" key="3">
    <source>
        <dbReference type="Proteomes" id="UP000244937"/>
    </source>
</evidence>
<protein>
    <recommendedName>
        <fullName evidence="1">Phage tail collar domain-containing protein</fullName>
    </recommendedName>
</protein>
<keyword evidence="3" id="KW-1185">Reference proteome</keyword>